<dbReference type="AlphaFoldDB" id="A0A7G9YXM4"/>
<protein>
    <submittedName>
        <fullName evidence="1">Uncharacterized protein</fullName>
    </submittedName>
</protein>
<reference evidence="1" key="1">
    <citation type="submission" date="2020-06" db="EMBL/GenBank/DDBJ databases">
        <title>Unique genomic features of the anaerobic methanotrophic archaea.</title>
        <authorList>
            <person name="Chadwick G.L."/>
            <person name="Skennerton C.T."/>
            <person name="Laso-Perez R."/>
            <person name="Leu A.O."/>
            <person name="Speth D.R."/>
            <person name="Yu H."/>
            <person name="Morgan-Lang C."/>
            <person name="Hatzenpichler R."/>
            <person name="Goudeau D."/>
            <person name="Malmstrom R."/>
            <person name="Brazelton W.J."/>
            <person name="Woyke T."/>
            <person name="Hallam S.J."/>
            <person name="Tyson G.W."/>
            <person name="Wegener G."/>
            <person name="Boetius A."/>
            <person name="Orphan V."/>
        </authorList>
    </citation>
    <scope>NUCLEOTIDE SEQUENCE</scope>
</reference>
<accession>A0A7G9YXM4</accession>
<evidence type="ECO:0000313" key="1">
    <source>
        <dbReference type="EMBL" id="QNO52758.1"/>
    </source>
</evidence>
<name>A0A7G9YXM4_9EURY</name>
<gene>
    <name evidence="1" type="ORF">KDAIOKAM_00027</name>
</gene>
<sequence>MPIGDWGDYGFNATWYVALLETTPPYEIIRGDRADWMYVPAGKGIEEVKPAEIGEEIKTKLNEEVALTLTK</sequence>
<dbReference type="EMBL" id="MT631520">
    <property type="protein sequence ID" value="QNO52758.1"/>
    <property type="molecule type" value="Genomic_DNA"/>
</dbReference>
<organism evidence="1">
    <name type="scientific">Candidatus Methanophagaceae archaeon ANME-1 ERB6</name>
    <dbReference type="NCBI Taxonomy" id="2759912"/>
    <lineage>
        <taxon>Archaea</taxon>
        <taxon>Methanobacteriati</taxon>
        <taxon>Methanobacteriota</taxon>
        <taxon>Stenosarchaea group</taxon>
        <taxon>Methanomicrobia</taxon>
        <taxon>Candidatus Methanophagales</taxon>
        <taxon>Candidatus Methanophagaceae</taxon>
    </lineage>
</organism>
<proteinExistence type="predicted"/>